<dbReference type="InterPro" id="IPR023232">
    <property type="entry name" value="Glyco_hydro_2_AS"/>
</dbReference>
<dbReference type="InterPro" id="IPR008979">
    <property type="entry name" value="Galactose-bd-like_sf"/>
</dbReference>
<protein>
    <recommendedName>
        <fullName evidence="4">Lactase</fullName>
    </recommendedName>
</protein>
<dbReference type="InterPro" id="IPR014718">
    <property type="entry name" value="GH-type_carb-bd"/>
</dbReference>
<dbReference type="OrthoDB" id="408320at2759"/>
<evidence type="ECO:0000256" key="2">
    <source>
        <dbReference type="ARBA" id="ARBA00022801"/>
    </source>
</evidence>
<dbReference type="InterPro" id="IPR006102">
    <property type="entry name" value="Ig-like_GH2"/>
</dbReference>
<accession>A0A0A1T3X9</accession>
<keyword evidence="7" id="KW-1185">Reference proteome</keyword>
<dbReference type="SUPFAM" id="SSF51445">
    <property type="entry name" value="(Trans)glycosidases"/>
    <property type="match status" value="1"/>
</dbReference>
<dbReference type="STRING" id="1531966.A0A0A1T3X9"/>
<dbReference type="Gene3D" id="2.70.98.10">
    <property type="match status" value="1"/>
</dbReference>
<comment type="similarity">
    <text evidence="1">Belongs to the glycosyl hydrolase 2 family.</text>
</comment>
<dbReference type="Pfam" id="PF02929">
    <property type="entry name" value="Bgal_small_N"/>
    <property type="match status" value="1"/>
</dbReference>
<dbReference type="InterPro" id="IPR017853">
    <property type="entry name" value="GH"/>
</dbReference>
<dbReference type="PANTHER" id="PTHR46323:SF1">
    <property type="entry name" value="LACTASE"/>
    <property type="match status" value="1"/>
</dbReference>
<dbReference type="InterPro" id="IPR006103">
    <property type="entry name" value="Glyco_hydro_2_cat"/>
</dbReference>
<dbReference type="GO" id="GO:0030246">
    <property type="term" value="F:carbohydrate binding"/>
    <property type="evidence" value="ECO:0007669"/>
    <property type="project" value="InterPro"/>
</dbReference>
<dbReference type="GO" id="GO:0009341">
    <property type="term" value="C:beta-galactosidase complex"/>
    <property type="evidence" value="ECO:0007669"/>
    <property type="project" value="InterPro"/>
</dbReference>
<reference evidence="6 7" key="1">
    <citation type="journal article" date="2015" name="Genome Announc.">
        <title>Draft Genome Sequence and Gene Annotation of the Entomopathogenic Fungus Verticillium hemipterigenum.</title>
        <authorList>
            <person name="Horn F."/>
            <person name="Habel A."/>
            <person name="Scharf D.H."/>
            <person name="Dworschak J."/>
            <person name="Brakhage A.A."/>
            <person name="Guthke R."/>
            <person name="Hertweck C."/>
            <person name="Linde J."/>
        </authorList>
    </citation>
    <scope>NUCLEOTIDE SEQUENCE [LARGE SCALE GENOMIC DNA]</scope>
</reference>
<gene>
    <name evidence="6" type="ORF">VHEMI00240</name>
</gene>
<evidence type="ECO:0000313" key="6">
    <source>
        <dbReference type="EMBL" id="CEJ80034.1"/>
    </source>
</evidence>
<dbReference type="PROSITE" id="PS00608">
    <property type="entry name" value="GLYCOSYL_HYDROL_F2_2"/>
    <property type="match status" value="1"/>
</dbReference>
<dbReference type="GO" id="GO:0004565">
    <property type="term" value="F:beta-galactosidase activity"/>
    <property type="evidence" value="ECO:0007669"/>
    <property type="project" value="InterPro"/>
</dbReference>
<dbReference type="InterPro" id="IPR006101">
    <property type="entry name" value="Glyco_hydro_2"/>
</dbReference>
<dbReference type="HOGENOM" id="CLU_002346_0_0_1"/>
<dbReference type="Gene3D" id="3.20.20.80">
    <property type="entry name" value="Glycosidases"/>
    <property type="match status" value="1"/>
</dbReference>
<dbReference type="InterPro" id="IPR013783">
    <property type="entry name" value="Ig-like_fold"/>
</dbReference>
<keyword evidence="2" id="KW-0378">Hydrolase</keyword>
<evidence type="ECO:0000259" key="5">
    <source>
        <dbReference type="SMART" id="SM01038"/>
    </source>
</evidence>
<evidence type="ECO:0000313" key="7">
    <source>
        <dbReference type="Proteomes" id="UP000039046"/>
    </source>
</evidence>
<dbReference type="InterPro" id="IPR011013">
    <property type="entry name" value="Gal_mutarotase_sf_dom"/>
</dbReference>
<dbReference type="SUPFAM" id="SSF49303">
    <property type="entry name" value="beta-Galactosidase/glucuronidase domain"/>
    <property type="match status" value="2"/>
</dbReference>
<dbReference type="EMBL" id="CDHN01000001">
    <property type="protein sequence ID" value="CEJ80034.1"/>
    <property type="molecule type" value="Genomic_DNA"/>
</dbReference>
<dbReference type="Pfam" id="PF16353">
    <property type="entry name" value="LacZ_4"/>
    <property type="match status" value="1"/>
</dbReference>
<dbReference type="SMART" id="SM01038">
    <property type="entry name" value="Bgal_small_N"/>
    <property type="match status" value="1"/>
</dbReference>
<dbReference type="SUPFAM" id="SSF74650">
    <property type="entry name" value="Galactose mutarotase-like"/>
    <property type="match status" value="1"/>
</dbReference>
<dbReference type="InterPro" id="IPR004199">
    <property type="entry name" value="B-gal_small/dom_5"/>
</dbReference>
<evidence type="ECO:0000256" key="4">
    <source>
        <dbReference type="ARBA" id="ARBA00032230"/>
    </source>
</evidence>
<proteinExistence type="inferred from homology"/>
<evidence type="ECO:0000256" key="3">
    <source>
        <dbReference type="ARBA" id="ARBA00023295"/>
    </source>
</evidence>
<dbReference type="Pfam" id="PF00703">
    <property type="entry name" value="Glyco_hydro_2"/>
    <property type="match status" value="1"/>
</dbReference>
<dbReference type="PANTHER" id="PTHR46323">
    <property type="entry name" value="BETA-GALACTOSIDASE"/>
    <property type="match status" value="1"/>
</dbReference>
<dbReference type="PRINTS" id="PR00132">
    <property type="entry name" value="GLHYDRLASE2"/>
</dbReference>
<name>A0A0A1T3X9_9HYPO</name>
<dbReference type="Pfam" id="PF02837">
    <property type="entry name" value="Glyco_hydro_2_N"/>
    <property type="match status" value="1"/>
</dbReference>
<dbReference type="InterPro" id="IPR036156">
    <property type="entry name" value="Beta-gal/glucu_dom_sf"/>
</dbReference>
<dbReference type="Pfam" id="PF02836">
    <property type="entry name" value="Glyco_hydro_2_C"/>
    <property type="match status" value="1"/>
</dbReference>
<keyword evidence="3" id="KW-0326">Glycosidase</keyword>
<sequence>MRTMGQINKDQLRGLNLQQDDNRPDYCNEAVFRRNCLPARSYHIPKTSILLNGSWDFHMASTPTEAPLVEGAGSVSWGKLNVPGHWQLQGHSKPWYTNVQYPIPVCPPLVPTENPTGTYKRSFSVPPEWPKDSQLRLRFDGVDSAYHVWVNGILIGYAQGSRNASEFDVTDVLTRDGSDNQVFVRVYQWSDGTYIEDQDQWWLSGIFRDIHLIAMPSHNRIEDWFLTTDLDRSYENGVLHAKINILSKGTSKLTVTLTELSNKGGAQLGTASATVSEGKTDNDLTIAVNTPTKWTAETPYLYNVHIKLESGDDEHTVEQRIGFRKVELIDGHMTVNGTIIRLQGVNRHEHHPHFGRAVPLEFAKRDLLIMKQHNINALRLCHQPPDPRLLDLCDELGLWVMGEADLECHGFYDAVARPLDIPEEMDYEKRKELAFGKAAQFTSDNPAWTAAYLDRFQSLVQRDKNHTSIIMWSYGNEAFFGRNFKPMQDYAKRVDPGRLLHYEGDPQAETTDMYSYMYASPARLLRHAEETGVVDGKYKKPIILCEYAHAMGNGPGLLEDYEEAFRSNTRLQGGFIWEWANHGLWTEKNGQGFYAFGGDFGDHPNDGTFVMDGLLNSRHDPTPGLIEYKKVIEPVKLRVDCGNVTIENHYNFLNLSHLTAIYSIEAFGQNESTLLAAGDLELPNIKPGHDATVPLPKYNTSTKEDADIYITITLRLRHQESWADANHEIAWCQHKLASVKVACTQNTTSRAELNVTDSQCSAIIQGSGFQFTFNKARGLLTSWKRGDEEILDIDSTTGGALIVSSWRPTTDNDAPVSLPYWHRFGVDQLTSQLRSLKTGTSNEGDFVLTTKSFLTPPVLAWGWECDMVYTISSTGVLSIRVESLKPTGTVPEHVPRIGLNLRLRKVFNRIKWYGRGPGETYPDSKSSQRIGVWSAESLDDLHTPYDVPQENGNRMDSKWLKIVSEQQQASGIRMRRVAIDDQDDDAFSFAVSKYSPATIQDAKHPFDLQDDNVTFVRLDAKVAGLGTQSCGPPVADDKLVKCEEVQFAFELQHI</sequence>
<feature type="domain" description="Beta galactosidase small chain/" evidence="5">
    <location>
        <begin position="763"/>
        <end position="1052"/>
    </location>
</feature>
<dbReference type="SUPFAM" id="SSF49785">
    <property type="entry name" value="Galactose-binding domain-like"/>
    <property type="match status" value="1"/>
</dbReference>
<dbReference type="Gene3D" id="2.60.120.260">
    <property type="entry name" value="Galactose-binding domain-like"/>
    <property type="match status" value="1"/>
</dbReference>
<evidence type="ECO:0000256" key="1">
    <source>
        <dbReference type="ARBA" id="ARBA00007401"/>
    </source>
</evidence>
<dbReference type="AlphaFoldDB" id="A0A0A1T3X9"/>
<dbReference type="Proteomes" id="UP000039046">
    <property type="component" value="Unassembled WGS sequence"/>
</dbReference>
<dbReference type="InterPro" id="IPR006104">
    <property type="entry name" value="Glyco_hydro_2_N"/>
</dbReference>
<organism evidence="6 7">
    <name type="scientific">[Torrubiella] hemipterigena</name>
    <dbReference type="NCBI Taxonomy" id="1531966"/>
    <lineage>
        <taxon>Eukaryota</taxon>
        <taxon>Fungi</taxon>
        <taxon>Dikarya</taxon>
        <taxon>Ascomycota</taxon>
        <taxon>Pezizomycotina</taxon>
        <taxon>Sordariomycetes</taxon>
        <taxon>Hypocreomycetidae</taxon>
        <taxon>Hypocreales</taxon>
        <taxon>Clavicipitaceae</taxon>
        <taxon>Clavicipitaceae incertae sedis</taxon>
        <taxon>'Torrubiella' clade</taxon>
    </lineage>
</organism>
<dbReference type="Gene3D" id="2.60.40.10">
    <property type="entry name" value="Immunoglobulins"/>
    <property type="match status" value="2"/>
</dbReference>
<dbReference type="InterPro" id="IPR050347">
    <property type="entry name" value="Bact_Beta-galactosidase"/>
</dbReference>
<dbReference type="InterPro" id="IPR032312">
    <property type="entry name" value="LacZ_4"/>
</dbReference>
<dbReference type="GO" id="GO:0005990">
    <property type="term" value="P:lactose catabolic process"/>
    <property type="evidence" value="ECO:0007669"/>
    <property type="project" value="TreeGrafter"/>
</dbReference>